<evidence type="ECO:0000259" key="6">
    <source>
        <dbReference type="PROSITE" id="PS51007"/>
    </source>
</evidence>
<evidence type="ECO:0000256" key="2">
    <source>
        <dbReference type="ARBA" id="ARBA00022723"/>
    </source>
</evidence>
<proteinExistence type="predicted"/>
<evidence type="ECO:0000256" key="3">
    <source>
        <dbReference type="ARBA" id="ARBA00023004"/>
    </source>
</evidence>
<protein>
    <recommendedName>
        <fullName evidence="6">Cytochrome c domain-containing protein</fullName>
    </recommendedName>
</protein>
<dbReference type="GO" id="GO:0009055">
    <property type="term" value="F:electron transfer activity"/>
    <property type="evidence" value="ECO:0007669"/>
    <property type="project" value="InterPro"/>
</dbReference>
<organism evidence="7 8">
    <name type="scientific">Neopusillimonas maritima</name>
    <dbReference type="NCBI Taxonomy" id="2026239"/>
    <lineage>
        <taxon>Bacteria</taxon>
        <taxon>Pseudomonadati</taxon>
        <taxon>Pseudomonadota</taxon>
        <taxon>Betaproteobacteria</taxon>
        <taxon>Burkholderiales</taxon>
        <taxon>Alcaligenaceae</taxon>
        <taxon>Neopusillimonas</taxon>
    </lineage>
</organism>
<feature type="region of interest" description="Disordered" evidence="5">
    <location>
        <begin position="1"/>
        <end position="22"/>
    </location>
</feature>
<dbReference type="GO" id="GO:0016491">
    <property type="term" value="F:oxidoreductase activity"/>
    <property type="evidence" value="ECO:0007669"/>
    <property type="project" value="InterPro"/>
</dbReference>
<gene>
    <name evidence="7" type="ORF">CJP73_09560</name>
</gene>
<dbReference type="InterPro" id="IPR051459">
    <property type="entry name" value="Cytochrome_c-type_DH"/>
</dbReference>
<dbReference type="OrthoDB" id="9809720at2"/>
<keyword evidence="1 4" id="KW-0349">Heme</keyword>
<dbReference type="SUPFAM" id="SSF56003">
    <property type="entry name" value="Molybdenum cofactor-binding domain"/>
    <property type="match status" value="1"/>
</dbReference>
<feature type="compositionally biased region" description="Polar residues" evidence="5">
    <location>
        <begin position="89"/>
        <end position="100"/>
    </location>
</feature>
<dbReference type="Pfam" id="PF13442">
    <property type="entry name" value="Cytochrome_CBB3"/>
    <property type="match status" value="1"/>
</dbReference>
<evidence type="ECO:0000256" key="4">
    <source>
        <dbReference type="PROSITE-ProRule" id="PRU00433"/>
    </source>
</evidence>
<reference evidence="7 8" key="1">
    <citation type="submission" date="2017-08" db="EMBL/GenBank/DDBJ databases">
        <title>Pusillimonas indicus sp. nov., a member of the family Alcaligenaceae isolated from surface seawater.</title>
        <authorList>
            <person name="Li J."/>
        </authorList>
    </citation>
    <scope>NUCLEOTIDE SEQUENCE [LARGE SCALE GENOMIC DNA]</scope>
    <source>
        <strain evidence="7 8">L52-1-41</strain>
    </source>
</reference>
<dbReference type="EMBL" id="NQYH01000007">
    <property type="protein sequence ID" value="RIY40696.1"/>
    <property type="molecule type" value="Genomic_DNA"/>
</dbReference>
<dbReference type="InterPro" id="IPR036909">
    <property type="entry name" value="Cyt_c-like_dom_sf"/>
</dbReference>
<keyword evidence="3 4" id="KW-0408">Iron</keyword>
<dbReference type="PANTHER" id="PTHR35008">
    <property type="entry name" value="BLL4482 PROTEIN-RELATED"/>
    <property type="match status" value="1"/>
</dbReference>
<evidence type="ECO:0000313" key="8">
    <source>
        <dbReference type="Proteomes" id="UP000266206"/>
    </source>
</evidence>
<dbReference type="GO" id="GO:0046872">
    <property type="term" value="F:metal ion binding"/>
    <property type="evidence" value="ECO:0007669"/>
    <property type="project" value="UniProtKB-KW"/>
</dbReference>
<name>A0A3A1YT78_9BURK</name>
<dbReference type="AlphaFoldDB" id="A0A3A1YT78"/>
<feature type="domain" description="Cytochrome c" evidence="6">
    <location>
        <begin position="686"/>
        <end position="795"/>
    </location>
</feature>
<evidence type="ECO:0000256" key="1">
    <source>
        <dbReference type="ARBA" id="ARBA00022617"/>
    </source>
</evidence>
<dbReference type="InterPro" id="IPR009056">
    <property type="entry name" value="Cyt_c-like_dom"/>
</dbReference>
<dbReference type="SUPFAM" id="SSF46626">
    <property type="entry name" value="Cytochrome c"/>
    <property type="match status" value="3"/>
</dbReference>
<dbReference type="PANTHER" id="PTHR35008:SF8">
    <property type="entry name" value="ALCOHOL DEHYDROGENASE CYTOCHROME C SUBUNIT"/>
    <property type="match status" value="1"/>
</dbReference>
<dbReference type="PROSITE" id="PS51007">
    <property type="entry name" value="CYTC"/>
    <property type="match status" value="3"/>
</dbReference>
<dbReference type="Gene3D" id="1.10.760.10">
    <property type="entry name" value="Cytochrome c-like domain"/>
    <property type="match status" value="3"/>
</dbReference>
<evidence type="ECO:0000256" key="5">
    <source>
        <dbReference type="SAM" id="MobiDB-lite"/>
    </source>
</evidence>
<keyword evidence="2 4" id="KW-0479">Metal-binding</keyword>
<feature type="domain" description="Cytochrome c" evidence="6">
    <location>
        <begin position="541"/>
        <end position="644"/>
    </location>
</feature>
<dbReference type="Proteomes" id="UP000266206">
    <property type="component" value="Unassembled WGS sequence"/>
</dbReference>
<feature type="region of interest" description="Disordered" evidence="5">
    <location>
        <begin position="89"/>
        <end position="115"/>
    </location>
</feature>
<dbReference type="GO" id="GO:0020037">
    <property type="term" value="F:heme binding"/>
    <property type="evidence" value="ECO:0007669"/>
    <property type="project" value="InterPro"/>
</dbReference>
<dbReference type="Gene3D" id="3.30.365.10">
    <property type="entry name" value="Aldehyde oxidase/xanthine dehydrogenase, molybdopterin binding domain"/>
    <property type="match status" value="1"/>
</dbReference>
<evidence type="ECO:0000313" key="7">
    <source>
        <dbReference type="EMBL" id="RIY40696.1"/>
    </source>
</evidence>
<sequence>MTVPAPSSRPPSMETDKQNLAPPNAARLLYGVVLRPDQLLWDGRQYTGPTPAEVHADGARHVPGVVAVVIRQSFIGVVASQPGQAQHAKSQIHVQWSRPVSDTPKPLPGAPVTQSARSYQYQTDTQAASWAIALFDEATLKVWCRTTQPESLRHEISALLSLAPEQIQILPNGQYPTESYDAAVDAALLCMHAPSRAVKVAQPAHPATLIRITVDGNQNSLTEKLSQYPARRPSVAALLCGLTHTTSATAVQNNDAYGTPIRLTFENPTTPISTYPSEQVGAAQIFARESFFDEACKAQKLDPVQARLNQLKHDLTGRNLIESVASRAQWHNRPSKSGTGQGFAYGHVIDNEQDPPQQVWSAWVAEVSVDKEGLVDITRLTVGHSTEELNSRQATPEIESSLQQFAQGLLKPPDAFDQWGNDKEKPDFQVARPNIDIVPQQNENAVSTHIAWNEKARWPAAAAIANAIHDATGVRLRDTPFDSRQLQQALVQKPTPPAYKKWTYGLLGGIAATAAGLVVSAMPWRSAIAPVAVDTRIYSEEAINRGRLVAIAGDCMVCHTAEDGLENTGGRALETPFGVVYSTNITPDPETGIGSWSYEAFERAMREGIHRDGRHLYPVFPYTAFAKISDTDMQSLYAYLMTQPAVKHTPPKTELAFPYNARPLMAGWNTLFHENARFEPDPTKTTLWNRGAYLVQGAGHCAACHTPRNALGAEKSGEKNYLAGGFADGWEAPPLNELSKAPIAWTEASLYDYLRTGFSSLHGVASGPMAPVVEGLAQLPESDVRAIAHYLSSLNPGSPESEPAALTAAKLEETSRNNSAVMTMPGESLFEGACAVCHDAREGPPLFGSRPSLALNTNLHSDHPDNVIQVLMHGIADPTQLGLGDMPGFKDSLNNQQMKDLLEYMRARFAPEKAPWQGLDEKIEAIRNQTVR</sequence>
<dbReference type="Pfam" id="PF00034">
    <property type="entry name" value="Cytochrom_C"/>
    <property type="match status" value="2"/>
</dbReference>
<feature type="domain" description="Cytochrome c" evidence="6">
    <location>
        <begin position="821"/>
        <end position="909"/>
    </location>
</feature>
<dbReference type="InterPro" id="IPR037165">
    <property type="entry name" value="AldOxase/xan_DH_Mopterin-bd_sf"/>
</dbReference>
<accession>A0A3A1YT78</accession>
<comment type="caution">
    <text evidence="7">The sequence shown here is derived from an EMBL/GenBank/DDBJ whole genome shotgun (WGS) entry which is preliminary data.</text>
</comment>